<keyword evidence="4" id="KW-0997">Cell inner membrane</keyword>
<evidence type="ECO:0000256" key="4">
    <source>
        <dbReference type="ARBA" id="ARBA00022519"/>
    </source>
</evidence>
<reference evidence="11 12" key="1">
    <citation type="submission" date="2021-03" db="EMBL/GenBank/DDBJ databases">
        <title>Genomic Encyclopedia of Type Strains, Phase IV (KMG-IV): sequencing the most valuable type-strain genomes for metagenomic binning, comparative biology and taxonomic classification.</title>
        <authorList>
            <person name="Goeker M."/>
        </authorList>
    </citation>
    <scope>NUCLEOTIDE SEQUENCE [LARGE SCALE GENOMIC DNA]</scope>
    <source>
        <strain evidence="11 12">DSM 24738</strain>
    </source>
</reference>
<comment type="caution">
    <text evidence="11">The sequence shown here is derived from an EMBL/GenBank/DDBJ whole genome shotgun (WGS) entry which is preliminary data.</text>
</comment>
<evidence type="ECO:0000313" key="12">
    <source>
        <dbReference type="Proteomes" id="UP001519343"/>
    </source>
</evidence>
<evidence type="ECO:0000313" key="11">
    <source>
        <dbReference type="EMBL" id="MBP1933280.1"/>
    </source>
</evidence>
<protein>
    <submittedName>
        <fullName evidence="11">TRAP-type C4-dicarboxylate transport system permease small subunit</fullName>
    </submittedName>
</protein>
<comment type="similarity">
    <text evidence="8">Belongs to the TRAP transporter small permease family.</text>
</comment>
<evidence type="ECO:0000256" key="1">
    <source>
        <dbReference type="ARBA" id="ARBA00004429"/>
    </source>
</evidence>
<dbReference type="RefSeq" id="WP_209811294.1">
    <property type="nucleotide sequence ID" value="NZ_JAGGKT010000010.1"/>
</dbReference>
<dbReference type="PANTHER" id="PTHR35011">
    <property type="entry name" value="2,3-DIKETO-L-GULONATE TRAP TRANSPORTER SMALL PERMEASE PROTEIN YIAM"/>
    <property type="match status" value="1"/>
</dbReference>
<dbReference type="PANTHER" id="PTHR35011:SF2">
    <property type="entry name" value="2,3-DIKETO-L-GULONATE TRAP TRANSPORTER SMALL PERMEASE PROTEIN YIAM"/>
    <property type="match status" value="1"/>
</dbReference>
<evidence type="ECO:0000256" key="7">
    <source>
        <dbReference type="ARBA" id="ARBA00023136"/>
    </source>
</evidence>
<evidence type="ECO:0000256" key="3">
    <source>
        <dbReference type="ARBA" id="ARBA00022475"/>
    </source>
</evidence>
<feature type="transmembrane region" description="Helical" evidence="9">
    <location>
        <begin position="53"/>
        <end position="73"/>
    </location>
</feature>
<keyword evidence="12" id="KW-1185">Reference proteome</keyword>
<dbReference type="InterPro" id="IPR055348">
    <property type="entry name" value="DctQ"/>
</dbReference>
<evidence type="ECO:0000256" key="2">
    <source>
        <dbReference type="ARBA" id="ARBA00022448"/>
    </source>
</evidence>
<keyword evidence="2" id="KW-0813">Transport</keyword>
<feature type="transmembrane region" description="Helical" evidence="9">
    <location>
        <begin position="94"/>
        <end position="112"/>
    </location>
</feature>
<evidence type="ECO:0000256" key="5">
    <source>
        <dbReference type="ARBA" id="ARBA00022692"/>
    </source>
</evidence>
<feature type="transmembrane region" description="Helical" evidence="9">
    <location>
        <begin position="12"/>
        <end position="33"/>
    </location>
</feature>
<keyword evidence="3" id="KW-1003">Cell membrane</keyword>
<name>A0ABS4GTT7_9BACL</name>
<dbReference type="EMBL" id="JAGGKT010000010">
    <property type="protein sequence ID" value="MBP1933280.1"/>
    <property type="molecule type" value="Genomic_DNA"/>
</dbReference>
<keyword evidence="6 9" id="KW-1133">Transmembrane helix</keyword>
<feature type="transmembrane region" description="Helical" evidence="9">
    <location>
        <begin position="124"/>
        <end position="151"/>
    </location>
</feature>
<dbReference type="InterPro" id="IPR007387">
    <property type="entry name" value="TRAP_DctQ"/>
</dbReference>
<sequence>MLSRLAGFVDSFARNFTTVITIVIVVTVIMQVFCRYILGYSLAWSEELARNLLVWLVMIGVSTAFYKGNTIAVEFFRERFPEPLQVLLIRIENLFVMAFAVVIGYFGCFFAIDNMVQKNPVINISMGVLYLGILIGSIMIFIQSFVGLFMAKKRIESTQ</sequence>
<evidence type="ECO:0000259" key="10">
    <source>
        <dbReference type="Pfam" id="PF04290"/>
    </source>
</evidence>
<accession>A0ABS4GTT7</accession>
<gene>
    <name evidence="11" type="ORF">J2Z37_003293</name>
</gene>
<feature type="domain" description="Tripartite ATP-independent periplasmic transporters DctQ component" evidence="10">
    <location>
        <begin position="24"/>
        <end position="146"/>
    </location>
</feature>
<comment type="subcellular location">
    <subcellularLocation>
        <location evidence="1">Cell inner membrane</location>
        <topology evidence="1">Multi-pass membrane protein</topology>
    </subcellularLocation>
</comment>
<keyword evidence="5 9" id="KW-0812">Transmembrane</keyword>
<proteinExistence type="inferred from homology"/>
<dbReference type="Pfam" id="PF04290">
    <property type="entry name" value="DctQ"/>
    <property type="match status" value="1"/>
</dbReference>
<keyword evidence="7 9" id="KW-0472">Membrane</keyword>
<dbReference type="Proteomes" id="UP001519343">
    <property type="component" value="Unassembled WGS sequence"/>
</dbReference>
<evidence type="ECO:0000256" key="8">
    <source>
        <dbReference type="ARBA" id="ARBA00038436"/>
    </source>
</evidence>
<organism evidence="11 12">
    <name type="scientific">Ammoniphilus resinae</name>
    <dbReference type="NCBI Taxonomy" id="861532"/>
    <lineage>
        <taxon>Bacteria</taxon>
        <taxon>Bacillati</taxon>
        <taxon>Bacillota</taxon>
        <taxon>Bacilli</taxon>
        <taxon>Bacillales</taxon>
        <taxon>Paenibacillaceae</taxon>
        <taxon>Aneurinibacillus group</taxon>
        <taxon>Ammoniphilus</taxon>
    </lineage>
</organism>
<evidence type="ECO:0000256" key="6">
    <source>
        <dbReference type="ARBA" id="ARBA00022989"/>
    </source>
</evidence>
<evidence type="ECO:0000256" key="9">
    <source>
        <dbReference type="SAM" id="Phobius"/>
    </source>
</evidence>